<reference evidence="1 3" key="1">
    <citation type="submission" date="2014-04" db="EMBL/GenBank/DDBJ databases">
        <authorList>
            <consortium name="DOE Joint Genome Institute"/>
            <person name="Kuo A."/>
            <person name="Kohler A."/>
            <person name="Costa M.D."/>
            <person name="Nagy L.G."/>
            <person name="Floudas D."/>
            <person name="Copeland A."/>
            <person name="Barry K.W."/>
            <person name="Cichocki N."/>
            <person name="Veneault-Fourrey C."/>
            <person name="LaButti K."/>
            <person name="Lindquist E.A."/>
            <person name="Lipzen A."/>
            <person name="Lundell T."/>
            <person name="Morin E."/>
            <person name="Murat C."/>
            <person name="Sun H."/>
            <person name="Tunlid A."/>
            <person name="Henrissat B."/>
            <person name="Grigoriev I.V."/>
            <person name="Hibbett D.S."/>
            <person name="Martin F."/>
            <person name="Nordberg H.P."/>
            <person name="Cantor M.N."/>
            <person name="Hua S.X."/>
        </authorList>
    </citation>
    <scope>NUCLEOTIDE SEQUENCE [LARGE SCALE GENOMIC DNA]</scope>
    <source>
        <strain evidence="1 3">Marx 270</strain>
    </source>
</reference>
<organism evidence="1 3">
    <name type="scientific">Pisolithus tinctorius Marx 270</name>
    <dbReference type="NCBI Taxonomy" id="870435"/>
    <lineage>
        <taxon>Eukaryota</taxon>
        <taxon>Fungi</taxon>
        <taxon>Dikarya</taxon>
        <taxon>Basidiomycota</taxon>
        <taxon>Agaricomycotina</taxon>
        <taxon>Agaricomycetes</taxon>
        <taxon>Agaricomycetidae</taxon>
        <taxon>Boletales</taxon>
        <taxon>Sclerodermatineae</taxon>
        <taxon>Pisolithaceae</taxon>
        <taxon>Pisolithus</taxon>
    </lineage>
</organism>
<reference evidence="3" key="2">
    <citation type="submission" date="2015-01" db="EMBL/GenBank/DDBJ databases">
        <title>Evolutionary Origins and Diversification of the Mycorrhizal Mutualists.</title>
        <authorList>
            <consortium name="DOE Joint Genome Institute"/>
            <consortium name="Mycorrhizal Genomics Consortium"/>
            <person name="Kohler A."/>
            <person name="Kuo A."/>
            <person name="Nagy L.G."/>
            <person name="Floudas D."/>
            <person name="Copeland A."/>
            <person name="Barry K.W."/>
            <person name="Cichocki N."/>
            <person name="Veneault-Fourrey C."/>
            <person name="LaButti K."/>
            <person name="Lindquist E.A."/>
            <person name="Lipzen A."/>
            <person name="Lundell T."/>
            <person name="Morin E."/>
            <person name="Murat C."/>
            <person name="Riley R."/>
            <person name="Ohm R."/>
            <person name="Sun H."/>
            <person name="Tunlid A."/>
            <person name="Henrissat B."/>
            <person name="Grigoriev I.V."/>
            <person name="Hibbett D.S."/>
            <person name="Martin F."/>
        </authorList>
    </citation>
    <scope>NUCLEOTIDE SEQUENCE [LARGE SCALE GENOMIC DNA]</scope>
    <source>
        <strain evidence="3">Marx 270</strain>
    </source>
</reference>
<keyword evidence="3" id="KW-1185">Reference proteome</keyword>
<sequence length="55" mass="6411">MDFLRKRMRWSTELPIRKSRLRLTLVDCHAEPSQRQLKGPIPALALRVQPVSQGE</sequence>
<reference evidence="1" key="3">
    <citation type="submission" date="2015-02" db="EMBL/GenBank/DDBJ databases">
        <title>Evolutionary Origins and Diversification of the Mycorrhizal Mutualists.</title>
        <authorList>
            <consortium name="DOE Joint Genome Institute"/>
            <consortium name="Mycorrhizal Genomics Consortium"/>
            <person name="Kohler A."/>
            <person name="Kuo A."/>
            <person name="Nagy L.G."/>
            <person name="Floudas D."/>
            <person name="Copeland A."/>
            <person name="Barry K.W."/>
            <person name="Cichocki N."/>
            <person name="Veneault-Fourrey C."/>
            <person name="LaButti K."/>
            <person name="Lindquist E.A."/>
            <person name="Lipzen A."/>
            <person name="Lundell T."/>
            <person name="Morin E."/>
            <person name="Murat C."/>
            <person name="Riley R."/>
            <person name="Ohm R."/>
            <person name="Sun H."/>
            <person name="Tunlid A."/>
            <person name="Henrissat B."/>
            <person name="Grigoriev I.V."/>
            <person name="Hibbett D.S."/>
            <person name="Martin F."/>
        </authorList>
    </citation>
    <scope>NUCLEOTIDE SEQUENCE</scope>
    <source>
        <strain evidence="1">Marx 270</strain>
    </source>
</reference>
<dbReference type="AlphaFoldDB" id="A0A0C3JBK3"/>
<evidence type="ECO:0000313" key="3">
    <source>
        <dbReference type="Proteomes" id="UP000054217"/>
    </source>
</evidence>
<proteinExistence type="predicted"/>
<feature type="non-terminal residue" evidence="1">
    <location>
        <position position="55"/>
    </location>
</feature>
<dbReference type="EMBL" id="KN832078">
    <property type="protein sequence ID" value="KIN95061.1"/>
    <property type="molecule type" value="Genomic_DNA"/>
</dbReference>
<gene>
    <name evidence="2" type="ORF">M404DRAFT_1006543</name>
    <name evidence="1" type="ORF">M404DRAFT_1007853</name>
</gene>
<evidence type="ECO:0000313" key="2">
    <source>
        <dbReference type="EMBL" id="KIN96745.1"/>
    </source>
</evidence>
<name>A0A0C3JBK3_PISTI</name>
<dbReference type="HOGENOM" id="CLU_3038069_0_0_1"/>
<evidence type="ECO:0000313" key="1">
    <source>
        <dbReference type="EMBL" id="KIN95061.1"/>
    </source>
</evidence>
<dbReference type="Proteomes" id="UP000054217">
    <property type="component" value="Unassembled WGS sequence"/>
</dbReference>
<dbReference type="EMBL" id="KN832041">
    <property type="protein sequence ID" value="KIN96745.1"/>
    <property type="molecule type" value="Genomic_DNA"/>
</dbReference>
<accession>A0A0C3JBK3</accession>
<protein>
    <submittedName>
        <fullName evidence="1">Uncharacterized protein</fullName>
    </submittedName>
</protein>